<dbReference type="InterPro" id="IPR012337">
    <property type="entry name" value="RNaseH-like_sf"/>
</dbReference>
<feature type="non-terminal residue" evidence="1">
    <location>
        <position position="180"/>
    </location>
</feature>
<evidence type="ECO:0000313" key="2">
    <source>
        <dbReference type="Proteomes" id="UP001159428"/>
    </source>
</evidence>
<accession>A0AAU9W1Q6</accession>
<feature type="non-terminal residue" evidence="1">
    <location>
        <position position="1"/>
    </location>
</feature>
<keyword evidence="2" id="KW-1185">Reference proteome</keyword>
<name>A0AAU9W1Q6_9CNID</name>
<dbReference type="AlphaFoldDB" id="A0AAU9W1Q6"/>
<dbReference type="GO" id="GO:0003676">
    <property type="term" value="F:nucleic acid binding"/>
    <property type="evidence" value="ECO:0007669"/>
    <property type="project" value="InterPro"/>
</dbReference>
<proteinExistence type="predicted"/>
<sequence>LEYHRRINPNASICVDPPVFVYADFEAMLSPDKIHLPILVCAATSLSDTIYSFYGSDCMADFLAFLTELTVNEYGEDQDVICIFHNLKGYDSVFLQHQLKKEGRHMEDMVKTGTKVLSFVVGPNKASLHITVMFRLTTMDADGKESTTENPCVLKEHVIVISDDPLQDFNSMHHAQRLIG</sequence>
<protein>
    <recommendedName>
        <fullName evidence="3">DNA-directed DNA polymerase</fullName>
    </recommendedName>
</protein>
<reference evidence="1 2" key="1">
    <citation type="submission" date="2022-05" db="EMBL/GenBank/DDBJ databases">
        <authorList>
            <consortium name="Genoscope - CEA"/>
            <person name="William W."/>
        </authorList>
    </citation>
    <scope>NUCLEOTIDE SEQUENCE [LARGE SCALE GENOMIC DNA]</scope>
</reference>
<dbReference type="Gene3D" id="3.30.420.10">
    <property type="entry name" value="Ribonuclease H-like superfamily/Ribonuclease H"/>
    <property type="match status" value="1"/>
</dbReference>
<dbReference type="SUPFAM" id="SSF53098">
    <property type="entry name" value="Ribonuclease H-like"/>
    <property type="match status" value="1"/>
</dbReference>
<evidence type="ECO:0008006" key="3">
    <source>
        <dbReference type="Google" id="ProtNLM"/>
    </source>
</evidence>
<dbReference type="EMBL" id="CALNXJ010000006">
    <property type="protein sequence ID" value="CAH3041527.1"/>
    <property type="molecule type" value="Genomic_DNA"/>
</dbReference>
<comment type="caution">
    <text evidence="1">The sequence shown here is derived from an EMBL/GenBank/DDBJ whole genome shotgun (WGS) entry which is preliminary data.</text>
</comment>
<dbReference type="Proteomes" id="UP001159428">
    <property type="component" value="Unassembled WGS sequence"/>
</dbReference>
<dbReference type="InterPro" id="IPR036397">
    <property type="entry name" value="RNaseH_sf"/>
</dbReference>
<evidence type="ECO:0000313" key="1">
    <source>
        <dbReference type="EMBL" id="CAH3041527.1"/>
    </source>
</evidence>
<organism evidence="1 2">
    <name type="scientific">Pocillopora meandrina</name>
    <dbReference type="NCBI Taxonomy" id="46732"/>
    <lineage>
        <taxon>Eukaryota</taxon>
        <taxon>Metazoa</taxon>
        <taxon>Cnidaria</taxon>
        <taxon>Anthozoa</taxon>
        <taxon>Hexacorallia</taxon>
        <taxon>Scleractinia</taxon>
        <taxon>Astrocoeniina</taxon>
        <taxon>Pocilloporidae</taxon>
        <taxon>Pocillopora</taxon>
    </lineage>
</organism>
<gene>
    <name evidence="1" type="ORF">PMEA_00029255</name>
</gene>